<comment type="caution">
    <text evidence="2">The sequence shown here is derived from an EMBL/GenBank/DDBJ whole genome shotgun (WGS) entry which is preliminary data.</text>
</comment>
<organism evidence="2 5">
    <name type="scientific">Rhizobium etli</name>
    <dbReference type="NCBI Taxonomy" id="29449"/>
    <lineage>
        <taxon>Bacteria</taxon>
        <taxon>Pseudomonadati</taxon>
        <taxon>Pseudomonadota</taxon>
        <taxon>Alphaproteobacteria</taxon>
        <taxon>Hyphomicrobiales</taxon>
        <taxon>Rhizobiaceae</taxon>
        <taxon>Rhizobium/Agrobacterium group</taxon>
        <taxon>Rhizobium</taxon>
    </lineage>
</organism>
<dbReference type="AlphaFoldDB" id="A0A7W6V6G9"/>
<evidence type="ECO:0000313" key="3">
    <source>
        <dbReference type="EMBL" id="MBB4534308.1"/>
    </source>
</evidence>
<feature type="transmembrane region" description="Helical" evidence="1">
    <location>
        <begin position="72"/>
        <end position="90"/>
    </location>
</feature>
<sequence length="96" mass="10909">MHFLGVFAIGGLLAAAIFHVCMLLVFERLANKINKYGPNLVTKVGQGLPRIDPRSPLIPLRLKNQFQLYRQAWMLVVAILMMPLVFYMIAKAYNGY</sequence>
<dbReference type="Proteomes" id="UP000523431">
    <property type="component" value="Unassembled WGS sequence"/>
</dbReference>
<name>A0A7W6V6G9_RHIET</name>
<accession>A0A7W6V6G9</accession>
<dbReference type="RefSeq" id="WP_183838433.1">
    <property type="nucleotide sequence ID" value="NZ_JACIHU010000001.1"/>
</dbReference>
<evidence type="ECO:0000313" key="5">
    <source>
        <dbReference type="Proteomes" id="UP000557344"/>
    </source>
</evidence>
<keyword evidence="1" id="KW-1133">Transmembrane helix</keyword>
<gene>
    <name evidence="2" type="ORF">GGE46_001017</name>
    <name evidence="3" type="ORF">GGE57_001017</name>
</gene>
<keyword evidence="1" id="KW-0812">Transmembrane</keyword>
<evidence type="ECO:0000313" key="2">
    <source>
        <dbReference type="EMBL" id="MBB4478476.1"/>
    </source>
</evidence>
<feature type="transmembrane region" description="Helical" evidence="1">
    <location>
        <begin position="6"/>
        <end position="26"/>
    </location>
</feature>
<evidence type="ECO:0000256" key="1">
    <source>
        <dbReference type="SAM" id="Phobius"/>
    </source>
</evidence>
<dbReference type="Proteomes" id="UP000557344">
    <property type="component" value="Unassembled WGS sequence"/>
</dbReference>
<dbReference type="EMBL" id="JACIID010000001">
    <property type="protein sequence ID" value="MBB4534308.1"/>
    <property type="molecule type" value="Genomic_DNA"/>
</dbReference>
<evidence type="ECO:0000313" key="4">
    <source>
        <dbReference type="Proteomes" id="UP000523431"/>
    </source>
</evidence>
<reference evidence="4 5" key="1">
    <citation type="submission" date="2020-08" db="EMBL/GenBank/DDBJ databases">
        <title>Genomic Encyclopedia of Type Strains, Phase IV (KMG-V): Genome sequencing to study the core and pangenomes of soil and plant-associated prokaryotes.</title>
        <authorList>
            <person name="Whitman W."/>
        </authorList>
    </citation>
    <scope>NUCLEOTIDE SEQUENCE [LARGE SCALE GENOMIC DNA]</scope>
    <source>
        <strain evidence="2 5">SEMIA 471</strain>
        <strain evidence="3 4">SEMIA 489</strain>
    </source>
</reference>
<proteinExistence type="predicted"/>
<evidence type="ECO:0008006" key="6">
    <source>
        <dbReference type="Google" id="ProtNLM"/>
    </source>
</evidence>
<keyword evidence="1" id="KW-0472">Membrane</keyword>
<protein>
    <recommendedName>
        <fullName evidence="6">Transmembrane protein</fullName>
    </recommendedName>
</protein>
<dbReference type="EMBL" id="JACIHU010000001">
    <property type="protein sequence ID" value="MBB4478476.1"/>
    <property type="molecule type" value="Genomic_DNA"/>
</dbReference>